<protein>
    <recommendedName>
        <fullName evidence="1">Aminoglycoside phosphotransferase domain-containing protein</fullName>
    </recommendedName>
</protein>
<reference evidence="2 3" key="1">
    <citation type="submission" date="2019-07" db="EMBL/GenBank/DDBJ databases">
        <title>Finished genome of Venturia effusa.</title>
        <authorList>
            <person name="Young C.A."/>
            <person name="Cox M.P."/>
            <person name="Ganley A.R.D."/>
            <person name="David W.J."/>
        </authorList>
    </citation>
    <scope>NUCLEOTIDE SEQUENCE [LARGE SCALE GENOMIC DNA]</scope>
    <source>
        <strain evidence="3">albino</strain>
    </source>
</reference>
<gene>
    <name evidence="2" type="ORF">FKW77_004693</name>
</gene>
<dbReference type="InterPro" id="IPR011009">
    <property type="entry name" value="Kinase-like_dom_sf"/>
</dbReference>
<sequence length="425" mass="47100">MAVNMNHEGYSRRLEVIESTLKAKGLQASKIEPVEYIENGPMPYNNFIYKVEIVSPMSAGVFPASSQPFTTTPIDEISTFIFRMSNPKADGVNNTNRIENEIAALHLCRKALSNKSKEYAKIVPAVYDWASQTYPSVPDESGFGWIMMEFLPGVPLDKEFASMEAPQRSEILEQIAIIFSVLQAIQLPSEVDSHGGLTIKNGEIVSGQPTIAHGGPWKSYRGWWEGLLLMAVSQAESSPVLKGWKENGLRGRIDKFIQNGIEPLLKDVDGTKRVLVHGDFTTNNVLYNPETKKISGLLDFDFTVVTHPYYEFAKSFSTMGWHGNEAIGAAIIKGEFGEEPPAEAGAEDWNLAKEWHAALAEQDAQMPSSIKGIESLRTLGMLEALLCPVSLYYPFMLKRHKPEDLHKMMAAAEGNLSGHLESLGY</sequence>
<accession>A0A517LDM2</accession>
<dbReference type="PANTHER" id="PTHR21310:SF15">
    <property type="entry name" value="AMINOGLYCOSIDE PHOSPHOTRANSFERASE DOMAIN-CONTAINING PROTEIN"/>
    <property type="match status" value="1"/>
</dbReference>
<dbReference type="EMBL" id="CP042194">
    <property type="protein sequence ID" value="QDS73735.1"/>
    <property type="molecule type" value="Genomic_DNA"/>
</dbReference>
<dbReference type="Proteomes" id="UP000316270">
    <property type="component" value="Chromosome 10"/>
</dbReference>
<dbReference type="SUPFAM" id="SSF56112">
    <property type="entry name" value="Protein kinase-like (PK-like)"/>
    <property type="match status" value="1"/>
</dbReference>
<evidence type="ECO:0000259" key="1">
    <source>
        <dbReference type="Pfam" id="PF01636"/>
    </source>
</evidence>
<dbReference type="AlphaFoldDB" id="A0A517LDM2"/>
<dbReference type="PANTHER" id="PTHR21310">
    <property type="entry name" value="AMINOGLYCOSIDE PHOSPHOTRANSFERASE-RELATED-RELATED"/>
    <property type="match status" value="1"/>
</dbReference>
<dbReference type="STRING" id="50376.A0A517LDM2"/>
<organism evidence="2 3">
    <name type="scientific">Venturia effusa</name>
    <dbReference type="NCBI Taxonomy" id="50376"/>
    <lineage>
        <taxon>Eukaryota</taxon>
        <taxon>Fungi</taxon>
        <taxon>Dikarya</taxon>
        <taxon>Ascomycota</taxon>
        <taxon>Pezizomycotina</taxon>
        <taxon>Dothideomycetes</taxon>
        <taxon>Pleosporomycetidae</taxon>
        <taxon>Venturiales</taxon>
        <taxon>Venturiaceae</taxon>
        <taxon>Venturia</taxon>
    </lineage>
</organism>
<proteinExistence type="predicted"/>
<evidence type="ECO:0000313" key="2">
    <source>
        <dbReference type="EMBL" id="QDS73735.1"/>
    </source>
</evidence>
<name>A0A517LDM2_9PEZI</name>
<dbReference type="Pfam" id="PF01636">
    <property type="entry name" value="APH"/>
    <property type="match status" value="1"/>
</dbReference>
<feature type="domain" description="Aminoglycoside phosphotransferase" evidence="1">
    <location>
        <begin position="79"/>
        <end position="330"/>
    </location>
</feature>
<dbReference type="OrthoDB" id="3930763at2759"/>
<dbReference type="Gene3D" id="3.90.1200.10">
    <property type="match status" value="1"/>
</dbReference>
<dbReference type="InterPro" id="IPR002575">
    <property type="entry name" value="Aminoglycoside_PTrfase"/>
</dbReference>
<evidence type="ECO:0000313" key="3">
    <source>
        <dbReference type="Proteomes" id="UP000316270"/>
    </source>
</evidence>
<keyword evidence="3" id="KW-1185">Reference proteome</keyword>
<dbReference type="InterPro" id="IPR051678">
    <property type="entry name" value="AGP_Transferase"/>
</dbReference>